<proteinExistence type="predicted"/>
<dbReference type="RefSeq" id="WP_330171668.1">
    <property type="nucleotide sequence ID" value="NZ_CP137080.1"/>
</dbReference>
<dbReference type="EMBL" id="CP137080">
    <property type="protein sequence ID" value="WOQ70588.1"/>
    <property type="molecule type" value="Genomic_DNA"/>
</dbReference>
<name>A0AAU0MKS2_9MICO</name>
<organism evidence="1 2">
    <name type="scientific">Microbacterium limosum</name>
    <dbReference type="NCBI Taxonomy" id="3079935"/>
    <lineage>
        <taxon>Bacteria</taxon>
        <taxon>Bacillati</taxon>
        <taxon>Actinomycetota</taxon>
        <taxon>Actinomycetes</taxon>
        <taxon>Micrococcales</taxon>
        <taxon>Microbacteriaceae</taxon>
        <taxon>Microbacterium</taxon>
    </lineage>
</organism>
<dbReference type="AlphaFoldDB" id="A0AAU0MKS2"/>
<dbReference type="Proteomes" id="UP001329313">
    <property type="component" value="Chromosome"/>
</dbReference>
<evidence type="ECO:0000313" key="2">
    <source>
        <dbReference type="Proteomes" id="UP001329313"/>
    </source>
</evidence>
<dbReference type="KEGG" id="mliy:RYJ27_05130"/>
<keyword evidence="2" id="KW-1185">Reference proteome</keyword>
<reference evidence="1 2" key="1">
    <citation type="submission" date="2023-10" db="EMBL/GenBank/DDBJ databases">
        <title>Y20.</title>
        <authorList>
            <person name="Zhang G."/>
            <person name="Ding Y."/>
        </authorList>
    </citation>
    <scope>NUCLEOTIDE SEQUENCE [LARGE SCALE GENOMIC DNA]</scope>
    <source>
        <strain evidence="1 2">Y20</strain>
    </source>
</reference>
<accession>A0AAU0MKS2</accession>
<sequence>MRDRTGLIVGHIESCADARGVRYSAKRFHAPSRAFRSLGEFWSADEAIRVLLDR</sequence>
<evidence type="ECO:0000313" key="1">
    <source>
        <dbReference type="EMBL" id="WOQ70588.1"/>
    </source>
</evidence>
<gene>
    <name evidence="1" type="ORF">RYJ27_05130</name>
</gene>
<protein>
    <submittedName>
        <fullName evidence="1">Uncharacterized protein</fullName>
    </submittedName>
</protein>